<proteinExistence type="predicted"/>
<evidence type="ECO:0000313" key="1">
    <source>
        <dbReference type="EMBL" id="KAI3812281.1"/>
    </source>
</evidence>
<gene>
    <name evidence="1" type="ORF">L1987_16988</name>
</gene>
<reference evidence="2" key="1">
    <citation type="journal article" date="2022" name="Mol. Ecol. Resour.">
        <title>The genomes of chicory, endive, great burdock and yacon provide insights into Asteraceae palaeo-polyploidization history and plant inulin production.</title>
        <authorList>
            <person name="Fan W."/>
            <person name="Wang S."/>
            <person name="Wang H."/>
            <person name="Wang A."/>
            <person name="Jiang F."/>
            <person name="Liu H."/>
            <person name="Zhao H."/>
            <person name="Xu D."/>
            <person name="Zhang Y."/>
        </authorList>
    </citation>
    <scope>NUCLEOTIDE SEQUENCE [LARGE SCALE GENOMIC DNA]</scope>
    <source>
        <strain evidence="2">cv. Yunnan</strain>
    </source>
</reference>
<dbReference type="EMBL" id="CM042023">
    <property type="protein sequence ID" value="KAI3812281.1"/>
    <property type="molecule type" value="Genomic_DNA"/>
</dbReference>
<keyword evidence="2" id="KW-1185">Reference proteome</keyword>
<comment type="caution">
    <text evidence="1">The sequence shown here is derived from an EMBL/GenBank/DDBJ whole genome shotgun (WGS) entry which is preliminary data.</text>
</comment>
<dbReference type="Proteomes" id="UP001056120">
    <property type="component" value="Linkage Group LG06"/>
</dbReference>
<organism evidence="1 2">
    <name type="scientific">Smallanthus sonchifolius</name>
    <dbReference type="NCBI Taxonomy" id="185202"/>
    <lineage>
        <taxon>Eukaryota</taxon>
        <taxon>Viridiplantae</taxon>
        <taxon>Streptophyta</taxon>
        <taxon>Embryophyta</taxon>
        <taxon>Tracheophyta</taxon>
        <taxon>Spermatophyta</taxon>
        <taxon>Magnoliopsida</taxon>
        <taxon>eudicotyledons</taxon>
        <taxon>Gunneridae</taxon>
        <taxon>Pentapetalae</taxon>
        <taxon>asterids</taxon>
        <taxon>campanulids</taxon>
        <taxon>Asterales</taxon>
        <taxon>Asteraceae</taxon>
        <taxon>Asteroideae</taxon>
        <taxon>Heliantheae alliance</taxon>
        <taxon>Millerieae</taxon>
        <taxon>Smallanthus</taxon>
    </lineage>
</organism>
<name>A0ACB9IXU8_9ASTR</name>
<accession>A0ACB9IXU8</accession>
<sequence>MDPSLNKFGVCSGVWVAAGVAVLVVVVYAWRFFELFWLKPKKMEKCLRDQGLKGTSYKLLYGDVKEIVKMITEAYLKPINLNDDIVPRVLSFTHSVVSTHDPTMLKEILGNYEDFQKQRGGNPLRRLLALGLVYVEGDQ</sequence>
<evidence type="ECO:0000313" key="2">
    <source>
        <dbReference type="Proteomes" id="UP001056120"/>
    </source>
</evidence>
<reference evidence="1 2" key="2">
    <citation type="journal article" date="2022" name="Mol. Ecol. Resour.">
        <title>The genomes of chicory, endive, great burdock and yacon provide insights into Asteraceae paleo-polyploidization history and plant inulin production.</title>
        <authorList>
            <person name="Fan W."/>
            <person name="Wang S."/>
            <person name="Wang H."/>
            <person name="Wang A."/>
            <person name="Jiang F."/>
            <person name="Liu H."/>
            <person name="Zhao H."/>
            <person name="Xu D."/>
            <person name="Zhang Y."/>
        </authorList>
    </citation>
    <scope>NUCLEOTIDE SEQUENCE [LARGE SCALE GENOMIC DNA]</scope>
    <source>
        <strain evidence="2">cv. Yunnan</strain>
        <tissue evidence="1">Leaves</tissue>
    </source>
</reference>
<protein>
    <submittedName>
        <fullName evidence="1">Uncharacterized protein</fullName>
    </submittedName>
</protein>